<dbReference type="Proteomes" id="UP000288168">
    <property type="component" value="Unassembled WGS sequence"/>
</dbReference>
<evidence type="ECO:0008006" key="3">
    <source>
        <dbReference type="Google" id="ProtNLM"/>
    </source>
</evidence>
<dbReference type="OrthoDB" id="2326446at2759"/>
<dbReference type="EMBL" id="NKCI01000001">
    <property type="protein sequence ID" value="RSL73887.1"/>
    <property type="molecule type" value="Genomic_DNA"/>
</dbReference>
<keyword evidence="2" id="KW-1185">Reference proteome</keyword>
<accession>A0A428R8P4</accession>
<protein>
    <recommendedName>
        <fullName evidence="3">N-acetyltransferase domain-containing protein</fullName>
    </recommendedName>
</protein>
<organism evidence="1 2">
    <name type="scientific">Fusarium duplospermum</name>
    <dbReference type="NCBI Taxonomy" id="1325734"/>
    <lineage>
        <taxon>Eukaryota</taxon>
        <taxon>Fungi</taxon>
        <taxon>Dikarya</taxon>
        <taxon>Ascomycota</taxon>
        <taxon>Pezizomycotina</taxon>
        <taxon>Sordariomycetes</taxon>
        <taxon>Hypocreomycetidae</taxon>
        <taxon>Hypocreales</taxon>
        <taxon>Nectriaceae</taxon>
        <taxon>Fusarium</taxon>
        <taxon>Fusarium solani species complex</taxon>
    </lineage>
</organism>
<evidence type="ECO:0000313" key="2">
    <source>
        <dbReference type="Proteomes" id="UP000288168"/>
    </source>
</evidence>
<dbReference type="STRING" id="1325734.A0A428R8P4"/>
<dbReference type="AlphaFoldDB" id="A0A428R8P4"/>
<reference evidence="1 2" key="1">
    <citation type="submission" date="2017-06" db="EMBL/GenBank/DDBJ databases">
        <title>Comparative genomic analysis of Ambrosia Fusariam Clade fungi.</title>
        <authorList>
            <person name="Stajich J.E."/>
            <person name="Carrillo J."/>
            <person name="Kijimoto T."/>
            <person name="Eskalen A."/>
            <person name="O'Donnell K."/>
            <person name="Kasson M."/>
        </authorList>
    </citation>
    <scope>NUCLEOTIDE SEQUENCE [LARGE SCALE GENOMIC DNA]</scope>
    <source>
        <strain evidence="1 2">NRRL62584</strain>
    </source>
</reference>
<comment type="caution">
    <text evidence="1">The sequence shown here is derived from an EMBL/GenBank/DDBJ whole genome shotgun (WGS) entry which is preliminary data.</text>
</comment>
<proteinExistence type="predicted"/>
<dbReference type="Gene3D" id="3.40.630.30">
    <property type="match status" value="1"/>
</dbReference>
<gene>
    <name evidence="1" type="ORF">CEP54_000296</name>
</gene>
<evidence type="ECO:0000313" key="1">
    <source>
        <dbReference type="EMBL" id="RSL73887.1"/>
    </source>
</evidence>
<name>A0A428R8P4_9HYPO</name>
<sequence>MSVHAKTALIPWDPSNGAHFKRMYDQRVACGWRYEEVEEWRSKMLKSQKFLYWIILADDLEGREELLATHTKRYPSEAEELSDTADTVFNMPREPTNRRFLPVGHIALELLPEQNERFQLPSYTIWIMSLYISWALQSAGLGRSAMAETERLAKLPPFNREVIGLDTVQKHFQLGDNNFSKTHYDSKGTEARAIEEWYMRQGYEVVQRVDRGYNWKDPATGDVLPVPLVYMVKRFS</sequence>